<sequence>MSDWKWDYNPSEEYLTAGLPVGVVAEVERIATEIAALGRDAEGAGSRPEGKPGGLRNFPIFGGRGFIQFLAVPRHECVYVCTIVWHG</sequence>
<evidence type="ECO:0000313" key="1">
    <source>
        <dbReference type="EMBL" id="ANJ08228.1"/>
    </source>
</evidence>
<dbReference type="GeneID" id="91306254"/>
<protein>
    <submittedName>
        <fullName evidence="1">Uncharacterized protein</fullName>
    </submittedName>
</protein>
<name>A0A191UZY6_9ACTN</name>
<gene>
    <name evidence="1" type="ORF">Spa2297_15290</name>
</gene>
<proteinExistence type="predicted"/>
<accession>A0A191UZY6</accession>
<dbReference type="EMBL" id="CP015866">
    <property type="protein sequence ID" value="ANJ08228.1"/>
    <property type="molecule type" value="Genomic_DNA"/>
</dbReference>
<organism evidence="1 2">
    <name type="scientific">Streptomyces parvulus</name>
    <dbReference type="NCBI Taxonomy" id="146923"/>
    <lineage>
        <taxon>Bacteria</taxon>
        <taxon>Bacillati</taxon>
        <taxon>Actinomycetota</taxon>
        <taxon>Actinomycetes</taxon>
        <taxon>Kitasatosporales</taxon>
        <taxon>Streptomycetaceae</taxon>
        <taxon>Streptomyces</taxon>
    </lineage>
</organism>
<evidence type="ECO:0000313" key="2">
    <source>
        <dbReference type="Proteomes" id="UP000078468"/>
    </source>
</evidence>
<dbReference type="AlphaFoldDB" id="A0A191UZY6"/>
<dbReference type="KEGG" id="spav:Spa2297_15290"/>
<dbReference type="Proteomes" id="UP000078468">
    <property type="component" value="Chromosome"/>
</dbReference>
<reference evidence="1 2" key="1">
    <citation type="submission" date="2016-05" db="EMBL/GenBank/DDBJ databases">
        <title>Non-Contiguous Finished Genome Sequence of Streptomyces parvulus 2297 Integrated Site-Specifically with Actinophage R4.</title>
        <authorList>
            <person name="Nishizawa T."/>
            <person name="Miura T."/>
            <person name="Harada C."/>
            <person name="Guo Y."/>
            <person name="Narisawa K."/>
            <person name="Ohta H."/>
            <person name="Takahashi H."/>
            <person name="Shirai M."/>
        </authorList>
    </citation>
    <scope>NUCLEOTIDE SEQUENCE [LARGE SCALE GENOMIC DNA]</scope>
    <source>
        <strain evidence="1 2">2297</strain>
    </source>
</reference>
<dbReference type="RefSeq" id="WP_064728605.1">
    <property type="nucleotide sequence ID" value="NZ_BMRX01000021.1"/>
</dbReference>